<protein>
    <submittedName>
        <fullName evidence="2">Uncharacterized protein</fullName>
    </submittedName>
</protein>
<organism evidence="2 3">
    <name type="scientific">Thiothrix eikelboomii</name>
    <dbReference type="NCBI Taxonomy" id="92487"/>
    <lineage>
        <taxon>Bacteria</taxon>
        <taxon>Pseudomonadati</taxon>
        <taxon>Pseudomonadota</taxon>
        <taxon>Gammaproteobacteria</taxon>
        <taxon>Thiotrichales</taxon>
        <taxon>Thiotrichaceae</taxon>
        <taxon>Thiothrix</taxon>
    </lineage>
</organism>
<evidence type="ECO:0000313" key="3">
    <source>
        <dbReference type="Proteomes" id="UP000190460"/>
    </source>
</evidence>
<name>A0A1T4WB43_9GAMM</name>
<reference evidence="2 3" key="1">
    <citation type="submission" date="2017-02" db="EMBL/GenBank/DDBJ databases">
        <authorList>
            <person name="Peterson S.W."/>
        </authorList>
    </citation>
    <scope>NUCLEOTIDE SEQUENCE [LARGE SCALE GENOMIC DNA]</scope>
    <source>
        <strain evidence="2 3">ATCC 49788</strain>
    </source>
</reference>
<dbReference type="PANTHER" id="PTHR23348">
    <property type="entry name" value="PERIAXIN/AHNAK"/>
    <property type="match status" value="1"/>
</dbReference>
<dbReference type="Proteomes" id="UP000190460">
    <property type="component" value="Unassembled WGS sequence"/>
</dbReference>
<dbReference type="EMBL" id="FUYB01000004">
    <property type="protein sequence ID" value="SKA74516.1"/>
    <property type="molecule type" value="Genomic_DNA"/>
</dbReference>
<dbReference type="RefSeq" id="WP_078921879.1">
    <property type="nucleotide sequence ID" value="NZ_FUYB01000004.1"/>
</dbReference>
<dbReference type="STRING" id="92487.SAMN02745130_01413"/>
<feature type="region of interest" description="Disordered" evidence="1">
    <location>
        <begin position="70"/>
        <end position="89"/>
    </location>
</feature>
<evidence type="ECO:0000256" key="1">
    <source>
        <dbReference type="SAM" id="MobiDB-lite"/>
    </source>
</evidence>
<dbReference type="GO" id="GO:0005737">
    <property type="term" value="C:cytoplasm"/>
    <property type="evidence" value="ECO:0007669"/>
    <property type="project" value="TreeGrafter"/>
</dbReference>
<feature type="region of interest" description="Disordered" evidence="1">
    <location>
        <begin position="554"/>
        <end position="573"/>
    </location>
</feature>
<dbReference type="OrthoDB" id="5801555at2"/>
<gene>
    <name evidence="2" type="ORF">SAMN02745130_01413</name>
</gene>
<accession>A0A1T4WB43</accession>
<sequence length="1021" mass="106381">MTMFLIQSLLWLLAAFLLGYGLARWFKGRVCKRKPSEPHTRLDKETSQLRVPVTTAAIATGTAAAASLATNRESAPKPAPAPVQAPTKPVELNKPVPVVTASAPLVEGRTPSVPTDKSVKVVAESTAALELPKAEANLPKVEVKAETELSKVDLPKVDLTNSVELKTETELPKVDLPKVDLTNSVELKTETELSEADLANVEVKDIKTGVVGLGSAALAVAAVKLNAPDGEVDLTVTELIKPPDSELDLKTLQMNLPTSNADLSAAEWHNQTASVDVVAVNVPQVTVDSPDLPDLNLPPVDVGLAAANLQTPEGKADLTALRVDLPDAPLHVPTAGIDLEHAKLSAGLVELNTPEGLYTLEGAQVEALDHPEGAVAIRLTKPDGDVQLAAFATDPSGKASLAAADSKNGLELQTFELGYLQSGLVNQEWLASLKAAAVAQGNTILAGAADQALTQTTALTSTEIGSLGAGLNPQWLDALKTAALSAGLGSVVAKAGSVVADTPKAVDESDLIERAKTVAVELERANDLLNVEIGTTGQGLNPDFLGSLKTASAVTDTSSTSPSSTAATTQVSAVSETSPHLTVADVMLSTAADTLANQPKPVDESDLIESDKNLAEAVLNPTGLTATEVSSLQQATNGDALTGLTLAAASAGTVAAVQANLASGTQPMIVDESDAIEAIKLAWDGELSLAELSALEHSLMLRPGESGRLGLVTCSVPSANCVALGGLEGDLHAGSAMRSKLFDMAVTQQPDGNYVFATLAKWLPGWAKSSDLSAGVTKDLSAPAEDLICLVWDQEPSAVDYAAGYELILREGQYGDLGLVSCAVPATGVVSLGGIEGAVAEGQTAVSKLYGILIERVGEVYTFKQFSKPNTSRSEGAEDTNANGIESNKVNETLPLTTSAPIEMLEPDLAWSDDQVRRGVQHLIATSQDRRGSKLVSQLWDADSGYDCGLIEGEESLVLKPGLYGKLGSIHCGVTKPGRVVVSGDVSALAEGEGVLFHLYNIVVCRDDDDNYRFERLRDLL</sequence>
<dbReference type="GO" id="GO:0043484">
    <property type="term" value="P:regulation of RNA splicing"/>
    <property type="evidence" value="ECO:0007669"/>
    <property type="project" value="TreeGrafter"/>
</dbReference>
<proteinExistence type="predicted"/>
<dbReference type="InterPro" id="IPR052082">
    <property type="entry name" value="Myelin_sheath_structural"/>
</dbReference>
<dbReference type="AlphaFoldDB" id="A0A1T4WB43"/>
<dbReference type="PANTHER" id="PTHR23348:SF42">
    <property type="entry name" value="PERIAXIN"/>
    <property type="match status" value="1"/>
</dbReference>
<feature type="region of interest" description="Disordered" evidence="1">
    <location>
        <begin position="868"/>
        <end position="887"/>
    </location>
</feature>
<keyword evidence="3" id="KW-1185">Reference proteome</keyword>
<evidence type="ECO:0000313" key="2">
    <source>
        <dbReference type="EMBL" id="SKA74516.1"/>
    </source>
</evidence>